<dbReference type="Pfam" id="PF08238">
    <property type="entry name" value="Sel1"/>
    <property type="match status" value="3"/>
</dbReference>
<accession>G4QB03</accession>
<name>G4QB03_TAYAM</name>
<organism evidence="1 2">
    <name type="scientific">Taylorella asinigenitalis (strain MCE3)</name>
    <dbReference type="NCBI Taxonomy" id="1008459"/>
    <lineage>
        <taxon>Bacteria</taxon>
        <taxon>Pseudomonadati</taxon>
        <taxon>Pseudomonadota</taxon>
        <taxon>Betaproteobacteria</taxon>
        <taxon>Burkholderiales</taxon>
        <taxon>Alcaligenaceae</taxon>
        <taxon>Taylorella</taxon>
    </lineage>
</organism>
<dbReference type="PANTHER" id="PTHR11102:SF160">
    <property type="entry name" value="ERAD-ASSOCIATED E3 UBIQUITIN-PROTEIN LIGASE COMPONENT HRD3"/>
    <property type="match status" value="1"/>
</dbReference>
<evidence type="ECO:0008006" key="3">
    <source>
        <dbReference type="Google" id="ProtNLM"/>
    </source>
</evidence>
<dbReference type="AlphaFoldDB" id="G4QB03"/>
<dbReference type="PANTHER" id="PTHR11102">
    <property type="entry name" value="SEL-1-LIKE PROTEIN"/>
    <property type="match status" value="1"/>
</dbReference>
<dbReference type="EMBL" id="CP003059">
    <property type="protein sequence ID" value="AEP36544.1"/>
    <property type="molecule type" value="Genomic_DNA"/>
</dbReference>
<dbReference type="Gene3D" id="1.25.40.10">
    <property type="entry name" value="Tetratricopeptide repeat domain"/>
    <property type="match status" value="1"/>
</dbReference>
<dbReference type="SMART" id="SM00671">
    <property type="entry name" value="SEL1"/>
    <property type="match status" value="3"/>
</dbReference>
<keyword evidence="2" id="KW-1185">Reference proteome</keyword>
<dbReference type="InterPro" id="IPR006597">
    <property type="entry name" value="Sel1-like"/>
</dbReference>
<dbReference type="Proteomes" id="UP000009284">
    <property type="component" value="Chromosome"/>
</dbReference>
<reference key="1">
    <citation type="submission" date="2011-09" db="EMBL/GenBank/DDBJ databases">
        <title>Genomic characterization of the Taylorella genus.</title>
        <authorList>
            <person name="Hebert L."/>
            <person name="Moumen B."/>
            <person name="Pons N."/>
            <person name="Duquesne F."/>
            <person name="Breuil M.-F."/>
            <person name="Goux D."/>
            <person name="Batto J.-M."/>
            <person name="Renault P."/>
            <person name="Laugier C."/>
            <person name="Petry S."/>
        </authorList>
    </citation>
    <scope>NUCLEOTIDE SEQUENCE</scope>
    <source>
        <strain>MCE3</strain>
    </source>
</reference>
<dbReference type="HOGENOM" id="CLU_000288_36_7_4"/>
<dbReference type="eggNOG" id="COG0790">
    <property type="taxonomic scope" value="Bacteria"/>
</dbReference>
<protein>
    <recommendedName>
        <fullName evidence="3">Sel1 repeat family protein</fullName>
    </recommendedName>
</protein>
<evidence type="ECO:0000313" key="1">
    <source>
        <dbReference type="EMBL" id="AEP36544.1"/>
    </source>
</evidence>
<dbReference type="OrthoDB" id="5365194at2"/>
<proteinExistence type="predicted"/>
<dbReference type="InterPro" id="IPR050767">
    <property type="entry name" value="Sel1_AlgK"/>
</dbReference>
<dbReference type="KEGG" id="tas:TASI_0773"/>
<gene>
    <name evidence="1" type="ordered locus">TASI_0773</name>
</gene>
<dbReference type="STRING" id="1008459.TASI_0773"/>
<sequence>MSKFFKKFLKVITDFAMAEPHGLEALDYNMEELCEQATKGDPKAQYSLGLAYLSGHYFRKDEETGLKWLVLSANQYYVPAESKLSQILLSDAAKHPKSELAEQIANWAENAAYRYDSSAKGVWGYMLLEGIGTESKPKEAIHFLKQAADEGIVKAQYLMGTLHYEGKKVERNVSIATQYLEASSQNGYEPASMLLEEIKKGQKD</sequence>
<reference evidence="1 2" key="2">
    <citation type="journal article" date="2012" name="PLoS ONE">
        <title>Genomic characterization of the taylorella genus.</title>
        <authorList>
            <person name="Hebert L."/>
            <person name="Moumen B."/>
            <person name="Pons N."/>
            <person name="Duquesne F."/>
            <person name="Breuil M.F."/>
            <person name="Goux D."/>
            <person name="Batto J.M."/>
            <person name="Laugier C."/>
            <person name="Renault P."/>
            <person name="Petry S."/>
        </authorList>
    </citation>
    <scope>NUCLEOTIDE SEQUENCE [LARGE SCALE GENOMIC DNA]</scope>
    <source>
        <strain evidence="1 2">MCE3</strain>
    </source>
</reference>
<dbReference type="InterPro" id="IPR011990">
    <property type="entry name" value="TPR-like_helical_dom_sf"/>
</dbReference>
<evidence type="ECO:0000313" key="2">
    <source>
        <dbReference type="Proteomes" id="UP000009284"/>
    </source>
</evidence>
<dbReference type="RefSeq" id="WP_014111440.1">
    <property type="nucleotide sequence ID" value="NC_016043.1"/>
</dbReference>
<dbReference type="SUPFAM" id="SSF81901">
    <property type="entry name" value="HCP-like"/>
    <property type="match status" value="2"/>
</dbReference>